<proteinExistence type="predicted"/>
<dbReference type="AlphaFoldDB" id="A0A9Q8RJU6"/>
<gene>
    <name evidence="1" type="ORF">MAL03_11625</name>
</gene>
<reference evidence="1" key="1">
    <citation type="submission" date="2022-02" db="EMBL/GenBank/DDBJ databases">
        <title>The genetically variable rfb locus in Leptospira is a mobile cassette and a molecular signature of serovar identity.</title>
        <authorList>
            <person name="Nieves C."/>
            <person name="Vincent A.T."/>
            <person name="Zarantonelli L."/>
            <person name="Picardeau M."/>
            <person name="Veyrier F.J."/>
            <person name="Buschiazzo A."/>
        </authorList>
    </citation>
    <scope>NUCLEOTIDE SEQUENCE</scope>
    <source>
        <strain evidence="1">IP1512017</strain>
    </source>
</reference>
<name>A0A9Q8RJU6_9LEPT</name>
<dbReference type="RefSeq" id="WP_004445688.1">
    <property type="nucleotide sequence ID" value="NZ_CP091928.1"/>
</dbReference>
<dbReference type="EMBL" id="CP091957">
    <property type="protein sequence ID" value="UOG55554.1"/>
    <property type="molecule type" value="Genomic_DNA"/>
</dbReference>
<organism evidence="1 2">
    <name type="scientific">Leptospira noguchii</name>
    <dbReference type="NCBI Taxonomy" id="28182"/>
    <lineage>
        <taxon>Bacteria</taxon>
        <taxon>Pseudomonadati</taxon>
        <taxon>Spirochaetota</taxon>
        <taxon>Spirochaetia</taxon>
        <taxon>Leptospirales</taxon>
        <taxon>Leptospiraceae</taxon>
        <taxon>Leptospira</taxon>
    </lineage>
</organism>
<sequence length="48" mass="5594">MWELLLLENSFSFSYAEPALHIHFWIKDFLLLLCISHTQGISSGKNRS</sequence>
<protein>
    <submittedName>
        <fullName evidence="1">Uncharacterized protein</fullName>
    </submittedName>
</protein>
<evidence type="ECO:0000313" key="2">
    <source>
        <dbReference type="Proteomes" id="UP000829829"/>
    </source>
</evidence>
<accession>A0A9Q8RJU6</accession>
<evidence type="ECO:0000313" key="1">
    <source>
        <dbReference type="EMBL" id="UOG55554.1"/>
    </source>
</evidence>
<dbReference type="Proteomes" id="UP000829829">
    <property type="component" value="Chromosome 1"/>
</dbReference>